<name>A0A2A5B7C0_9GAMM</name>
<comment type="caution">
    <text evidence="1">The sequence shown here is derived from an EMBL/GenBank/DDBJ whole genome shotgun (WGS) entry which is preliminary data.</text>
</comment>
<proteinExistence type="predicted"/>
<evidence type="ECO:0000313" key="2">
    <source>
        <dbReference type="Proteomes" id="UP000218327"/>
    </source>
</evidence>
<organism evidence="1 2">
    <name type="scientific">SAR86 cluster bacterium</name>
    <dbReference type="NCBI Taxonomy" id="2030880"/>
    <lineage>
        <taxon>Bacteria</taxon>
        <taxon>Pseudomonadati</taxon>
        <taxon>Pseudomonadota</taxon>
        <taxon>Gammaproteobacteria</taxon>
        <taxon>SAR86 cluster</taxon>
    </lineage>
</organism>
<gene>
    <name evidence="1" type="ORF">COA96_04560</name>
</gene>
<protein>
    <submittedName>
        <fullName evidence="1">Uncharacterized protein</fullName>
    </submittedName>
</protein>
<accession>A0A2A5B7C0</accession>
<dbReference type="EMBL" id="NVVJ01000009">
    <property type="protein sequence ID" value="PCJ26906.1"/>
    <property type="molecule type" value="Genomic_DNA"/>
</dbReference>
<sequence>MLRKFEINGEILIPVPTTDTSYFPKPIFKQRGQRTFISGLRSLKNIYRVFDLTFREQEQLFSALLD</sequence>
<dbReference type="AlphaFoldDB" id="A0A2A5B7C0"/>
<evidence type="ECO:0000313" key="1">
    <source>
        <dbReference type="EMBL" id="PCJ26906.1"/>
    </source>
</evidence>
<dbReference type="Proteomes" id="UP000218327">
    <property type="component" value="Unassembled WGS sequence"/>
</dbReference>
<reference evidence="2" key="1">
    <citation type="submission" date="2017-08" db="EMBL/GenBank/DDBJ databases">
        <title>A dynamic microbial community with high functional redundancy inhabits the cold, oxic subseafloor aquifer.</title>
        <authorList>
            <person name="Tully B.J."/>
            <person name="Wheat C.G."/>
            <person name="Glazer B.T."/>
            <person name="Huber J.A."/>
        </authorList>
    </citation>
    <scope>NUCLEOTIDE SEQUENCE [LARGE SCALE GENOMIC DNA]</scope>
</reference>